<dbReference type="AlphaFoldDB" id="A0A239DAL3"/>
<dbReference type="EMBL" id="FZOY01000001">
    <property type="protein sequence ID" value="SNS29349.1"/>
    <property type="molecule type" value="Genomic_DNA"/>
</dbReference>
<keyword evidence="2" id="KW-1185">Reference proteome</keyword>
<dbReference type="RefSeq" id="WP_089231330.1">
    <property type="nucleotide sequence ID" value="NZ_FZOY01000001.1"/>
</dbReference>
<organism evidence="1 2">
    <name type="scientific">Tropicimonas sediminicola</name>
    <dbReference type="NCBI Taxonomy" id="1031541"/>
    <lineage>
        <taxon>Bacteria</taxon>
        <taxon>Pseudomonadati</taxon>
        <taxon>Pseudomonadota</taxon>
        <taxon>Alphaproteobacteria</taxon>
        <taxon>Rhodobacterales</taxon>
        <taxon>Roseobacteraceae</taxon>
        <taxon>Tropicimonas</taxon>
    </lineage>
</organism>
<proteinExistence type="predicted"/>
<protein>
    <recommendedName>
        <fullName evidence="3">DUF1127 domain-containing protein</fullName>
    </recommendedName>
</protein>
<evidence type="ECO:0008006" key="3">
    <source>
        <dbReference type="Google" id="ProtNLM"/>
    </source>
</evidence>
<evidence type="ECO:0000313" key="1">
    <source>
        <dbReference type="EMBL" id="SNS29349.1"/>
    </source>
</evidence>
<name>A0A239DAL3_9RHOB</name>
<sequence>MSVTTSDENRISLLEVLTAPIDGALALFSPSCRHSRRMKRIDFLNGLSNEQLAQRGLRRSDIVRHVYRTAHKG</sequence>
<evidence type="ECO:0000313" key="2">
    <source>
        <dbReference type="Proteomes" id="UP000198426"/>
    </source>
</evidence>
<dbReference type="OrthoDB" id="7867799at2"/>
<accession>A0A239DAL3</accession>
<reference evidence="1 2" key="1">
    <citation type="submission" date="2017-06" db="EMBL/GenBank/DDBJ databases">
        <authorList>
            <person name="Kim H.J."/>
            <person name="Triplett B.A."/>
        </authorList>
    </citation>
    <scope>NUCLEOTIDE SEQUENCE [LARGE SCALE GENOMIC DNA]</scope>
    <source>
        <strain evidence="1 2">DSM 29339</strain>
    </source>
</reference>
<gene>
    <name evidence="1" type="ORF">SAMN05421757_101728</name>
</gene>
<dbReference type="Proteomes" id="UP000198426">
    <property type="component" value="Unassembled WGS sequence"/>
</dbReference>